<dbReference type="STRING" id="1123272.SAMN02745824_3357"/>
<evidence type="ECO:0000256" key="1">
    <source>
        <dbReference type="SAM" id="MobiDB-lite"/>
    </source>
</evidence>
<evidence type="ECO:0000313" key="4">
    <source>
        <dbReference type="Proteomes" id="UP000185192"/>
    </source>
</evidence>
<gene>
    <name evidence="3" type="ORF">SAMN02745824_3357</name>
</gene>
<feature type="chain" id="PRO_5012591004" evidence="2">
    <location>
        <begin position="25"/>
        <end position="609"/>
    </location>
</feature>
<name>A0A1N6HMH2_9SPHN</name>
<dbReference type="OrthoDB" id="7432581at2"/>
<keyword evidence="4" id="KW-1185">Reference proteome</keyword>
<sequence>MKSAQLAKLALIATSMMLTQPALAQFKSFGESFAVPHFESIDENGVNWTSGYLRVQSPVITKGRDEAQRRLGLSWVGRSWVRTDTPTIWKKNGKFTVNYNGYSDEFNGPSNFTQRKPVNGASLGCSYETPSNHTSLCVYKSRDGDIVLFRGIPSSLTPVPNNIGESWYEHGNLAITSVEVISADRGNRRHGDFGPYAFAVGRTDYYKRDFILRFVYQFNPSSTLFSSELKITTPNHDNDDEEHYLRPKNTTQTITDYNGNVWKYTFNSDREMTKIDAPGTAADVTFTYTGQHRVRTVTTVDGVWDYSYSDNSTFRTITRTDPEGNVTIVKYHKDGGYVVRHTDPLNRVTNYEYTDDRLTKITYPELNYVTFAYDSRGNLTQKTTYGKPGAGAPVLTETATYPATCDSTPTCNRPISVTDANGNVTNFTYKTPGTVQASLLYGPVNMPFGTNKPETVTLPAPTNGAVRPQIRNSYVGGALVESSICKTQSSCAGTADEVKTVYDYGTTHQDQRLLYGEAVTSNGQTLRTCYSYDFLGRRTSVTTPRAGLASCPTSTNLGSTSGTFSPAFSRAALAPTYPTSSGTGGGTGGGGTGGGDPPDPCINQPVSCQ</sequence>
<proteinExistence type="predicted"/>
<evidence type="ECO:0000313" key="3">
    <source>
        <dbReference type="EMBL" id="SIO20845.1"/>
    </source>
</evidence>
<reference evidence="4" key="1">
    <citation type="submission" date="2016-11" db="EMBL/GenBank/DDBJ databases">
        <authorList>
            <person name="Varghese N."/>
            <person name="Submissions S."/>
        </authorList>
    </citation>
    <scope>NUCLEOTIDE SEQUENCE [LARGE SCALE GENOMIC DNA]</scope>
    <source>
        <strain evidence="4">DSM 22363</strain>
    </source>
</reference>
<dbReference type="EMBL" id="FSQW01000002">
    <property type="protein sequence ID" value="SIO20845.1"/>
    <property type="molecule type" value="Genomic_DNA"/>
</dbReference>
<dbReference type="RefSeq" id="WP_074206230.1">
    <property type="nucleotide sequence ID" value="NZ_FSQW01000002.1"/>
</dbReference>
<organism evidence="3 4">
    <name type="scientific">Parasphingorhabdus marina DSM 22363</name>
    <dbReference type="NCBI Taxonomy" id="1123272"/>
    <lineage>
        <taxon>Bacteria</taxon>
        <taxon>Pseudomonadati</taxon>
        <taxon>Pseudomonadota</taxon>
        <taxon>Alphaproteobacteria</taxon>
        <taxon>Sphingomonadales</taxon>
        <taxon>Sphingomonadaceae</taxon>
        <taxon>Parasphingorhabdus</taxon>
    </lineage>
</organism>
<feature type="compositionally biased region" description="Gly residues" evidence="1">
    <location>
        <begin position="582"/>
        <end position="596"/>
    </location>
</feature>
<protein>
    <submittedName>
        <fullName evidence="3">YD repeat-containing protein</fullName>
    </submittedName>
</protein>
<feature type="region of interest" description="Disordered" evidence="1">
    <location>
        <begin position="575"/>
        <end position="609"/>
    </location>
</feature>
<dbReference type="Gene3D" id="2.180.10.10">
    <property type="entry name" value="RHS repeat-associated core"/>
    <property type="match status" value="1"/>
</dbReference>
<dbReference type="AlphaFoldDB" id="A0A1N6HMH2"/>
<accession>A0A1N6HMH2</accession>
<evidence type="ECO:0000256" key="2">
    <source>
        <dbReference type="SAM" id="SignalP"/>
    </source>
</evidence>
<feature type="signal peptide" evidence="2">
    <location>
        <begin position="1"/>
        <end position="24"/>
    </location>
</feature>
<dbReference type="Proteomes" id="UP000185192">
    <property type="component" value="Unassembled WGS sequence"/>
</dbReference>
<keyword evidence="2" id="KW-0732">Signal</keyword>